<evidence type="ECO:0000259" key="9">
    <source>
        <dbReference type="PROSITE" id="PS52029"/>
    </source>
</evidence>
<keyword evidence="6" id="KW-0133">Cell shape</keyword>
<dbReference type="GO" id="GO:0018104">
    <property type="term" value="P:peptidoglycan-protein cross-linking"/>
    <property type="evidence" value="ECO:0007669"/>
    <property type="project" value="TreeGrafter"/>
</dbReference>
<dbReference type="Pfam" id="PF03734">
    <property type="entry name" value="YkuD"/>
    <property type="match status" value="1"/>
</dbReference>
<keyword evidence="5" id="KW-0378">Hydrolase</keyword>
<keyword evidence="8" id="KW-0961">Cell wall biogenesis/degradation</keyword>
<dbReference type="EMBL" id="LAZR01000881">
    <property type="protein sequence ID" value="KKN55534.1"/>
    <property type="molecule type" value="Genomic_DNA"/>
</dbReference>
<dbReference type="PROSITE" id="PS52029">
    <property type="entry name" value="LD_TPASE"/>
    <property type="match status" value="1"/>
</dbReference>
<evidence type="ECO:0000313" key="10">
    <source>
        <dbReference type="EMBL" id="KKN55534.1"/>
    </source>
</evidence>
<dbReference type="UniPathway" id="UPA00219"/>
<comment type="similarity">
    <text evidence="2">Belongs to the YkuD family.</text>
</comment>
<accession>A0A0F9RLA4</accession>
<dbReference type="AlphaFoldDB" id="A0A0F9RLA4"/>
<dbReference type="Gene3D" id="2.40.440.10">
    <property type="entry name" value="L,D-transpeptidase catalytic domain-like"/>
    <property type="match status" value="1"/>
</dbReference>
<keyword evidence="3" id="KW-0328">Glycosyltransferase</keyword>
<dbReference type="GO" id="GO:0071555">
    <property type="term" value="P:cell wall organization"/>
    <property type="evidence" value="ECO:0007669"/>
    <property type="project" value="UniProtKB-KW"/>
</dbReference>
<dbReference type="GO" id="GO:0005576">
    <property type="term" value="C:extracellular region"/>
    <property type="evidence" value="ECO:0007669"/>
    <property type="project" value="TreeGrafter"/>
</dbReference>
<proteinExistence type="inferred from homology"/>
<reference evidence="10" key="1">
    <citation type="journal article" date="2015" name="Nature">
        <title>Complex archaea that bridge the gap between prokaryotes and eukaryotes.</title>
        <authorList>
            <person name="Spang A."/>
            <person name="Saw J.H."/>
            <person name="Jorgensen S.L."/>
            <person name="Zaremba-Niedzwiedzka K."/>
            <person name="Martijn J."/>
            <person name="Lind A.E."/>
            <person name="van Eijk R."/>
            <person name="Schleper C."/>
            <person name="Guy L."/>
            <person name="Ettema T.J."/>
        </authorList>
    </citation>
    <scope>NUCLEOTIDE SEQUENCE</scope>
</reference>
<dbReference type="GO" id="GO:0008360">
    <property type="term" value="P:regulation of cell shape"/>
    <property type="evidence" value="ECO:0007669"/>
    <property type="project" value="UniProtKB-KW"/>
</dbReference>
<name>A0A0F9RLA4_9ZZZZ</name>
<dbReference type="InterPro" id="IPR050979">
    <property type="entry name" value="LD-transpeptidase"/>
</dbReference>
<evidence type="ECO:0000256" key="1">
    <source>
        <dbReference type="ARBA" id="ARBA00004752"/>
    </source>
</evidence>
<dbReference type="SUPFAM" id="SSF141523">
    <property type="entry name" value="L,D-transpeptidase catalytic domain-like"/>
    <property type="match status" value="1"/>
</dbReference>
<organism evidence="10">
    <name type="scientific">marine sediment metagenome</name>
    <dbReference type="NCBI Taxonomy" id="412755"/>
    <lineage>
        <taxon>unclassified sequences</taxon>
        <taxon>metagenomes</taxon>
        <taxon>ecological metagenomes</taxon>
    </lineage>
</organism>
<comment type="pathway">
    <text evidence="1">Cell wall biogenesis; peptidoglycan biosynthesis.</text>
</comment>
<dbReference type="PANTHER" id="PTHR30582">
    <property type="entry name" value="L,D-TRANSPEPTIDASE"/>
    <property type="match status" value="1"/>
</dbReference>
<evidence type="ECO:0000256" key="7">
    <source>
        <dbReference type="ARBA" id="ARBA00022984"/>
    </source>
</evidence>
<feature type="domain" description="L,D-TPase catalytic" evidence="9">
    <location>
        <begin position="1"/>
        <end position="157"/>
    </location>
</feature>
<gene>
    <name evidence="10" type="ORF">LCGC14_0581530</name>
</gene>
<dbReference type="InterPro" id="IPR005490">
    <property type="entry name" value="LD_TPept_cat_dom"/>
</dbReference>
<sequence length="158" mass="17611">MILDISISLQTCMLTHDGDLLFEAPVSTALNGAGEQKDSGCTPRGLHEIRAFIGAGLPENTVFKGRRPTGEIYTPELGRQFPKRDWILTRILWLSGLELGKNRLANVDTMQRFIYIHGCPDSLPMGEALSHGCIRLHNKDLLTLFDLVVPGTRVYIHE</sequence>
<evidence type="ECO:0000256" key="6">
    <source>
        <dbReference type="ARBA" id="ARBA00022960"/>
    </source>
</evidence>
<dbReference type="PANTHER" id="PTHR30582:SF24">
    <property type="entry name" value="L,D-TRANSPEPTIDASE ERFK_SRFK-RELATED"/>
    <property type="match status" value="1"/>
</dbReference>
<evidence type="ECO:0000256" key="5">
    <source>
        <dbReference type="ARBA" id="ARBA00022801"/>
    </source>
</evidence>
<dbReference type="InterPro" id="IPR038063">
    <property type="entry name" value="Transpep_catalytic_dom"/>
</dbReference>
<dbReference type="GO" id="GO:0071972">
    <property type="term" value="F:peptidoglycan L,D-transpeptidase activity"/>
    <property type="evidence" value="ECO:0007669"/>
    <property type="project" value="TreeGrafter"/>
</dbReference>
<keyword evidence="4" id="KW-0808">Transferase</keyword>
<evidence type="ECO:0000256" key="4">
    <source>
        <dbReference type="ARBA" id="ARBA00022679"/>
    </source>
</evidence>
<evidence type="ECO:0000256" key="8">
    <source>
        <dbReference type="ARBA" id="ARBA00023316"/>
    </source>
</evidence>
<dbReference type="GO" id="GO:0016757">
    <property type="term" value="F:glycosyltransferase activity"/>
    <property type="evidence" value="ECO:0007669"/>
    <property type="project" value="UniProtKB-KW"/>
</dbReference>
<comment type="caution">
    <text evidence="10">The sequence shown here is derived from an EMBL/GenBank/DDBJ whole genome shotgun (WGS) entry which is preliminary data.</text>
</comment>
<keyword evidence="7" id="KW-0573">Peptidoglycan synthesis</keyword>
<evidence type="ECO:0000256" key="3">
    <source>
        <dbReference type="ARBA" id="ARBA00022676"/>
    </source>
</evidence>
<dbReference type="CDD" id="cd16913">
    <property type="entry name" value="YkuD_like"/>
    <property type="match status" value="1"/>
</dbReference>
<evidence type="ECO:0000256" key="2">
    <source>
        <dbReference type="ARBA" id="ARBA00005992"/>
    </source>
</evidence>
<protein>
    <recommendedName>
        <fullName evidence="9">L,D-TPase catalytic domain-containing protein</fullName>
    </recommendedName>
</protein>